<dbReference type="Pfam" id="PF00096">
    <property type="entry name" value="zf-C2H2"/>
    <property type="match status" value="2"/>
</dbReference>
<keyword evidence="7" id="KW-0863">Zinc-finger</keyword>
<feature type="domain" description="C2H2-type" evidence="9">
    <location>
        <begin position="36"/>
        <end position="64"/>
    </location>
</feature>
<evidence type="ECO:0008006" key="12">
    <source>
        <dbReference type="Google" id="ProtNLM"/>
    </source>
</evidence>
<dbReference type="Gene3D" id="3.30.160.60">
    <property type="entry name" value="Classic Zinc Finger"/>
    <property type="match status" value="2"/>
</dbReference>
<dbReference type="GO" id="GO:0008270">
    <property type="term" value="F:zinc ion binding"/>
    <property type="evidence" value="ECO:0007669"/>
    <property type="project" value="UniProtKB-KW"/>
</dbReference>
<dbReference type="Pfam" id="PF04082">
    <property type="entry name" value="Fungal_trans"/>
    <property type="match status" value="1"/>
</dbReference>
<dbReference type="InterPro" id="IPR036864">
    <property type="entry name" value="Zn2-C6_fun-type_DNA-bd_sf"/>
</dbReference>
<dbReference type="GO" id="GO:0009893">
    <property type="term" value="P:positive regulation of metabolic process"/>
    <property type="evidence" value="ECO:0007669"/>
    <property type="project" value="UniProtKB-ARBA"/>
</dbReference>
<evidence type="ECO:0000256" key="7">
    <source>
        <dbReference type="PROSITE-ProRule" id="PRU00042"/>
    </source>
</evidence>
<reference evidence="10 11" key="1">
    <citation type="submission" date="2016-12" db="EMBL/GenBank/DDBJ databases">
        <title>The genomes of Aspergillus section Nigri reveals drivers in fungal speciation.</title>
        <authorList>
            <consortium name="DOE Joint Genome Institute"/>
            <person name="Vesth T.C."/>
            <person name="Nybo J."/>
            <person name="Theobald S."/>
            <person name="Brandl J."/>
            <person name="Frisvad J.C."/>
            <person name="Nielsen K.F."/>
            <person name="Lyhne E.K."/>
            <person name="Kogle M.E."/>
            <person name="Kuo A."/>
            <person name="Riley R."/>
            <person name="Clum A."/>
            <person name="Nolan M."/>
            <person name="Lipzen A."/>
            <person name="Salamov A."/>
            <person name="Henrissat B."/>
            <person name="Wiebenga A."/>
            <person name="De Vries R.P."/>
            <person name="Grigoriev I.V."/>
            <person name="Mortensen U.H."/>
            <person name="Andersen M.R."/>
            <person name="Baker S.E."/>
        </authorList>
    </citation>
    <scope>NUCLEOTIDE SEQUENCE [LARGE SCALE GENOMIC DNA]</scope>
    <source>
        <strain evidence="10 11">CBS 121591</strain>
    </source>
</reference>
<keyword evidence="11" id="KW-1185">Reference proteome</keyword>
<dbReference type="EMBL" id="KZ821709">
    <property type="protein sequence ID" value="PYH80540.1"/>
    <property type="molecule type" value="Genomic_DNA"/>
</dbReference>
<dbReference type="CDD" id="cd00067">
    <property type="entry name" value="GAL4"/>
    <property type="match status" value="1"/>
</dbReference>
<evidence type="ECO:0000256" key="6">
    <source>
        <dbReference type="ARBA" id="ARBA00023242"/>
    </source>
</evidence>
<dbReference type="PROSITE" id="PS00028">
    <property type="entry name" value="ZINC_FINGER_C2H2_1"/>
    <property type="match status" value="2"/>
</dbReference>
<dbReference type="SMART" id="SM00066">
    <property type="entry name" value="GAL4"/>
    <property type="match status" value="1"/>
</dbReference>
<protein>
    <recommendedName>
        <fullName evidence="12">C2H2 type zinc finger domain protein</fullName>
    </recommendedName>
</protein>
<dbReference type="GO" id="GO:0000981">
    <property type="term" value="F:DNA-binding transcription factor activity, RNA polymerase II-specific"/>
    <property type="evidence" value="ECO:0007669"/>
    <property type="project" value="InterPro"/>
</dbReference>
<dbReference type="OrthoDB" id="10261408at2759"/>
<dbReference type="InterPro" id="IPR007219">
    <property type="entry name" value="XnlR_reg_dom"/>
</dbReference>
<dbReference type="InterPro" id="IPR001138">
    <property type="entry name" value="Zn2Cys6_DnaBD"/>
</dbReference>
<keyword evidence="4" id="KW-0238">DNA-binding</keyword>
<feature type="domain" description="Zn(2)-C6 fungal-type" evidence="8">
    <location>
        <begin position="72"/>
        <end position="101"/>
    </location>
</feature>
<keyword evidence="3" id="KW-0805">Transcription regulation</keyword>
<dbReference type="InterPro" id="IPR013087">
    <property type="entry name" value="Znf_C2H2_type"/>
</dbReference>
<dbReference type="PROSITE" id="PS50157">
    <property type="entry name" value="ZINC_FINGER_C2H2_2"/>
    <property type="match status" value="2"/>
</dbReference>
<accession>A0A319C8S5</accession>
<evidence type="ECO:0000256" key="5">
    <source>
        <dbReference type="ARBA" id="ARBA00023163"/>
    </source>
</evidence>
<dbReference type="PANTHER" id="PTHR47660:SF7">
    <property type="entry name" value="TRANSCRIPTION FACTOR WITH C2H2 AND ZN(2)-CYS(6) DNA BINDING DOMAIN (EUROFUNG)"/>
    <property type="match status" value="1"/>
</dbReference>
<gene>
    <name evidence="10" type="ORF">BO82DRAFT_338103</name>
</gene>
<dbReference type="STRING" id="1448315.A0A319C8S5"/>
<organism evidence="10 11">
    <name type="scientific">Aspergillus uvarum CBS 121591</name>
    <dbReference type="NCBI Taxonomy" id="1448315"/>
    <lineage>
        <taxon>Eukaryota</taxon>
        <taxon>Fungi</taxon>
        <taxon>Dikarya</taxon>
        <taxon>Ascomycota</taxon>
        <taxon>Pezizomycotina</taxon>
        <taxon>Eurotiomycetes</taxon>
        <taxon>Eurotiomycetidae</taxon>
        <taxon>Eurotiales</taxon>
        <taxon>Aspergillaceae</taxon>
        <taxon>Aspergillus</taxon>
        <taxon>Aspergillus subgen. Circumdati</taxon>
    </lineage>
</organism>
<dbReference type="Gene3D" id="4.10.240.10">
    <property type="entry name" value="Zn(2)-C6 fungal-type DNA-binding domain"/>
    <property type="match status" value="1"/>
</dbReference>
<evidence type="ECO:0000256" key="4">
    <source>
        <dbReference type="ARBA" id="ARBA00023125"/>
    </source>
</evidence>
<dbReference type="PROSITE" id="PS50048">
    <property type="entry name" value="ZN2_CY6_FUNGAL_2"/>
    <property type="match status" value="1"/>
</dbReference>
<feature type="domain" description="C2H2-type" evidence="9">
    <location>
        <begin position="6"/>
        <end position="35"/>
    </location>
</feature>
<evidence type="ECO:0000259" key="8">
    <source>
        <dbReference type="PROSITE" id="PS50048"/>
    </source>
</evidence>
<dbReference type="InterPro" id="IPR036236">
    <property type="entry name" value="Znf_C2H2_sf"/>
</dbReference>
<dbReference type="PROSITE" id="PS00463">
    <property type="entry name" value="ZN2_CY6_FUNGAL_1"/>
    <property type="match status" value="1"/>
</dbReference>
<dbReference type="RefSeq" id="XP_025490740.1">
    <property type="nucleotide sequence ID" value="XM_025633419.1"/>
</dbReference>
<proteinExistence type="predicted"/>
<keyword evidence="6" id="KW-0539">Nucleus</keyword>
<keyword evidence="2" id="KW-0862">Zinc</keyword>
<keyword evidence="5" id="KW-0804">Transcription</keyword>
<dbReference type="GO" id="GO:0006351">
    <property type="term" value="P:DNA-templated transcription"/>
    <property type="evidence" value="ECO:0007669"/>
    <property type="project" value="InterPro"/>
</dbReference>
<evidence type="ECO:0000313" key="10">
    <source>
        <dbReference type="EMBL" id="PYH80540.1"/>
    </source>
</evidence>
<evidence type="ECO:0000259" key="9">
    <source>
        <dbReference type="PROSITE" id="PS50157"/>
    </source>
</evidence>
<evidence type="ECO:0000256" key="3">
    <source>
        <dbReference type="ARBA" id="ARBA00023015"/>
    </source>
</evidence>
<dbReference type="GeneID" id="37136160"/>
<dbReference type="PANTHER" id="PTHR47660">
    <property type="entry name" value="TRANSCRIPTION FACTOR WITH C2H2 AND ZN(2)-CYS(6) DNA BINDING DOMAIN (EUROFUNG)-RELATED-RELATED"/>
    <property type="match status" value="1"/>
</dbReference>
<dbReference type="GO" id="GO:0003677">
    <property type="term" value="F:DNA binding"/>
    <property type="evidence" value="ECO:0007669"/>
    <property type="project" value="UniProtKB-KW"/>
</dbReference>
<dbReference type="SUPFAM" id="SSF57701">
    <property type="entry name" value="Zn2/Cys6 DNA-binding domain"/>
    <property type="match status" value="1"/>
</dbReference>
<name>A0A319C8S5_9EURO</name>
<evidence type="ECO:0000256" key="2">
    <source>
        <dbReference type="ARBA" id="ARBA00022833"/>
    </source>
</evidence>
<sequence length="416" mass="47143">METESFSCSHPGCGRAYRRKEHLKRHLATHLPPSAAACPFCDKSFSRNDTLRHHVRHNHSDKTLNPSRTLKACDYCRSRRTRCDGNAPCTPCQQRGIQCSLQSHQVRQVVHVDPSATVKVSAITVPPQDPSVPGQGPIDTRPYLEAYFSKFHPVWPFVHRATFYMVHEPPFLLQSITMIGLWVTGDAKSQQAAVELHKRLSLSIYEQRGKWQTTGPSRNHQPWPIATYQGILLNIIFALISAPPDPLDLQLTRKLPSLQLKLLLALIKTCRAKDMFSYSTMRAHFAQDTVLDVYIWLGIEEVKRFALALYKVCTMVRVDVHEPQDHPFDPNLLSLAELRFAMPERDGLWDVGSDLAEWLEREHVSDHGERNREVDWISNAARVLHRGGGWVGLIPFGFPGAPAGIFTLKRQCEGPT</sequence>
<evidence type="ECO:0000313" key="11">
    <source>
        <dbReference type="Proteomes" id="UP000248340"/>
    </source>
</evidence>
<dbReference type="AlphaFoldDB" id="A0A319C8S5"/>
<evidence type="ECO:0000256" key="1">
    <source>
        <dbReference type="ARBA" id="ARBA00022723"/>
    </source>
</evidence>
<dbReference type="Pfam" id="PF00172">
    <property type="entry name" value="Zn_clus"/>
    <property type="match status" value="1"/>
</dbReference>
<dbReference type="VEuPathDB" id="FungiDB:BO82DRAFT_338103"/>
<dbReference type="Proteomes" id="UP000248340">
    <property type="component" value="Unassembled WGS sequence"/>
</dbReference>
<keyword evidence="1" id="KW-0479">Metal-binding</keyword>
<dbReference type="SUPFAM" id="SSF57667">
    <property type="entry name" value="beta-beta-alpha zinc fingers"/>
    <property type="match status" value="1"/>
</dbReference>
<dbReference type="SMART" id="SM00355">
    <property type="entry name" value="ZnF_C2H2"/>
    <property type="match status" value="2"/>
</dbReference>